<evidence type="ECO:0000313" key="1">
    <source>
        <dbReference type="EMBL" id="AOM63431.1"/>
    </source>
</evidence>
<organismHost>
    <name type="scientific">Heterosigma akashiwo</name>
    <name type="common">Chromophytic alga</name>
    <name type="synonym">Heterosigma carterae</name>
    <dbReference type="NCBI Taxonomy" id="2829"/>
</organismHost>
<dbReference type="RefSeq" id="YP_009507497.1">
    <property type="nucleotide sequence ID" value="NC_038553.1"/>
</dbReference>
<dbReference type="KEGG" id="vg:37618481"/>
<dbReference type="Proteomes" id="UP000232488">
    <property type="component" value="Segment"/>
</dbReference>
<proteinExistence type="predicted"/>
<evidence type="ECO:0000313" key="2">
    <source>
        <dbReference type="Proteomes" id="UP000232488"/>
    </source>
</evidence>
<dbReference type="GeneID" id="37618481"/>
<dbReference type="EMBL" id="KX008963">
    <property type="protein sequence ID" value="AOM63431.1"/>
    <property type="molecule type" value="Genomic_DNA"/>
</dbReference>
<gene>
    <name evidence="1" type="primary">HaV53_ORF100</name>
</gene>
<keyword evidence="2" id="KW-1185">Reference proteome</keyword>
<accession>A0A1C9C566</accession>
<reference evidence="1 2" key="1">
    <citation type="submission" date="2016-03" db="EMBL/GenBank/DDBJ databases">
        <title>Genome sequences of a Phycodnavirus, Heterosigma akashiwo virus strain 53.</title>
        <authorList>
            <person name="Ueki S."/>
            <person name="Ogura Y."/>
            <person name="Hayashi T."/>
        </authorList>
    </citation>
    <scope>NUCLEOTIDE SEQUENCE [LARGE SCALE GENOMIC DNA]</scope>
    <source>
        <strain evidence="1">HaV53</strain>
    </source>
</reference>
<sequence>MPNLKFLFIYFLTFCRHKIHELFGNKREIYLVDINKPNIASQCIHRTLNRTDKTNNNNVIITYVYKSRPYRFVVHDSILQRYSFKDIEEKLIFALTDYIIRNSNDIILENKLLYSSNEKIINVDEFNMFLGPFCDFHKFLSCYFNEYIVTSWESMLSLSNNDFFHPIKNTPSINLEDMCGNSFEVYLNDPDFFNTWKKDIFVDN</sequence>
<name>A0A1C9C566_HAV01</name>
<protein>
    <submittedName>
        <fullName evidence="1">Uncharacterized protein</fullName>
    </submittedName>
</protein>
<organism evidence="1 2">
    <name type="scientific">Heterosigma akashiwo virus 01</name>
    <name type="common">HaV01</name>
    <dbReference type="NCBI Taxonomy" id="97195"/>
    <lineage>
        <taxon>Viruses</taxon>
        <taxon>Varidnaviria</taxon>
        <taxon>Bamfordvirae</taxon>
        <taxon>Nucleocytoviricota</taxon>
        <taxon>Megaviricetes</taxon>
        <taxon>Algavirales</taxon>
        <taxon>Phycodnaviridae</taxon>
        <taxon>Raphidovirus</taxon>
        <taxon>Raphidovirus japonicum</taxon>
    </lineage>
</organism>